<protein>
    <recommendedName>
        <fullName evidence="3">FXSXX-COOH protein</fullName>
    </recommendedName>
</protein>
<dbReference type="RefSeq" id="WP_181616305.1">
    <property type="nucleotide sequence ID" value="NZ_BAABAM010000014.1"/>
</dbReference>
<gene>
    <name evidence="1" type="ORF">HNR30_009010</name>
</gene>
<organism evidence="1 2">
    <name type="scientific">Nonomuraea soli</name>
    <dbReference type="NCBI Taxonomy" id="1032476"/>
    <lineage>
        <taxon>Bacteria</taxon>
        <taxon>Bacillati</taxon>
        <taxon>Actinomycetota</taxon>
        <taxon>Actinomycetes</taxon>
        <taxon>Streptosporangiales</taxon>
        <taxon>Streptosporangiaceae</taxon>
        <taxon>Nonomuraea</taxon>
    </lineage>
</organism>
<evidence type="ECO:0000313" key="1">
    <source>
        <dbReference type="EMBL" id="MBA2897608.1"/>
    </source>
</evidence>
<comment type="caution">
    <text evidence="1">The sequence shown here is derived from an EMBL/GenBank/DDBJ whole genome shotgun (WGS) entry which is preliminary data.</text>
</comment>
<evidence type="ECO:0000313" key="2">
    <source>
        <dbReference type="Proteomes" id="UP000530928"/>
    </source>
</evidence>
<reference evidence="1 2" key="1">
    <citation type="submission" date="2020-07" db="EMBL/GenBank/DDBJ databases">
        <title>Genomic Encyclopedia of Type Strains, Phase IV (KMG-IV): sequencing the most valuable type-strain genomes for metagenomic binning, comparative biology and taxonomic classification.</title>
        <authorList>
            <person name="Goeker M."/>
        </authorList>
    </citation>
    <scope>NUCLEOTIDE SEQUENCE [LARGE SCALE GENOMIC DNA]</scope>
    <source>
        <strain evidence="1 2">DSM 45533</strain>
    </source>
</reference>
<sequence>MSITEALPQSAVPDLSEVALAEVLQEDIDEILRRIAPRTVDRLDITAFNSSI</sequence>
<accession>A0A7W0HVW0</accession>
<dbReference type="AlphaFoldDB" id="A0A7W0HVW0"/>
<name>A0A7W0HVW0_9ACTN</name>
<dbReference type="Proteomes" id="UP000530928">
    <property type="component" value="Unassembled WGS sequence"/>
</dbReference>
<evidence type="ECO:0008006" key="3">
    <source>
        <dbReference type="Google" id="ProtNLM"/>
    </source>
</evidence>
<dbReference type="EMBL" id="JACDUR010000012">
    <property type="protein sequence ID" value="MBA2897608.1"/>
    <property type="molecule type" value="Genomic_DNA"/>
</dbReference>
<keyword evidence="2" id="KW-1185">Reference proteome</keyword>
<proteinExistence type="predicted"/>